<accession>A0ABW0LEN8</accession>
<dbReference type="EMBL" id="JBHSMC010000001">
    <property type="protein sequence ID" value="MFC5463781.1"/>
    <property type="molecule type" value="Genomic_DNA"/>
</dbReference>
<proteinExistence type="predicted"/>
<evidence type="ECO:0000313" key="2">
    <source>
        <dbReference type="Proteomes" id="UP001596147"/>
    </source>
</evidence>
<dbReference type="SUPFAM" id="SSF160544">
    <property type="entry name" value="EscU C-terminal domain-like"/>
    <property type="match status" value="1"/>
</dbReference>
<reference evidence="2" key="1">
    <citation type="journal article" date="2019" name="Int. J. Syst. Evol. Microbiol.">
        <title>The Global Catalogue of Microorganisms (GCM) 10K type strain sequencing project: providing services to taxonomists for standard genome sequencing and annotation.</title>
        <authorList>
            <consortium name="The Broad Institute Genomics Platform"/>
            <consortium name="The Broad Institute Genome Sequencing Center for Infectious Disease"/>
            <person name="Wu L."/>
            <person name="Ma J."/>
        </authorList>
    </citation>
    <scope>NUCLEOTIDE SEQUENCE [LARGE SCALE GENOMIC DNA]</scope>
    <source>
        <strain evidence="2">CGMCC 1.12237</strain>
    </source>
</reference>
<name>A0ABW0LEN8_9BACI</name>
<dbReference type="PANTHER" id="PTHR30531:SF12">
    <property type="entry name" value="FLAGELLAR BIOSYNTHETIC PROTEIN FLHB"/>
    <property type="match status" value="1"/>
</dbReference>
<dbReference type="RefSeq" id="WP_144920159.1">
    <property type="nucleotide sequence ID" value="NZ_JBHSMC010000001.1"/>
</dbReference>
<dbReference type="PANTHER" id="PTHR30531">
    <property type="entry name" value="FLAGELLAR BIOSYNTHETIC PROTEIN FLHB"/>
    <property type="match status" value="1"/>
</dbReference>
<comment type="caution">
    <text evidence="1">The sequence shown here is derived from an EMBL/GenBank/DDBJ whole genome shotgun (WGS) entry which is preliminary data.</text>
</comment>
<protein>
    <submittedName>
        <fullName evidence="1">EscU/YscU/HrcU family type III secretion system export apparatus switch protein</fullName>
    </submittedName>
</protein>
<dbReference type="InterPro" id="IPR006135">
    <property type="entry name" value="T3SS_substrate_exporter"/>
</dbReference>
<dbReference type="Gene3D" id="3.40.1690.10">
    <property type="entry name" value="secretion proteins EscU"/>
    <property type="match status" value="1"/>
</dbReference>
<dbReference type="InterPro" id="IPR029025">
    <property type="entry name" value="T3SS_substrate_exporter_C"/>
</dbReference>
<dbReference type="Pfam" id="PF01312">
    <property type="entry name" value="Bac_export_2"/>
    <property type="match status" value="1"/>
</dbReference>
<dbReference type="Proteomes" id="UP001596147">
    <property type="component" value="Unassembled WGS sequence"/>
</dbReference>
<sequence>MKSQQPNRNRLEAVALSYDVETNHAPRIIGKGKGFVAENIIKKAHENNIPIQEDSTLLELLSQININETIPEELYKAVAEVFAFVYKIDQINKQ</sequence>
<evidence type="ECO:0000313" key="1">
    <source>
        <dbReference type="EMBL" id="MFC5463781.1"/>
    </source>
</evidence>
<gene>
    <name evidence="1" type="ORF">ACFPM4_03305</name>
</gene>
<keyword evidence="2" id="KW-1185">Reference proteome</keyword>
<organism evidence="1 2">
    <name type="scientific">Lederbergia graminis</name>
    <dbReference type="NCBI Taxonomy" id="735518"/>
    <lineage>
        <taxon>Bacteria</taxon>
        <taxon>Bacillati</taxon>
        <taxon>Bacillota</taxon>
        <taxon>Bacilli</taxon>
        <taxon>Bacillales</taxon>
        <taxon>Bacillaceae</taxon>
        <taxon>Lederbergia</taxon>
    </lineage>
</organism>